<keyword evidence="3" id="KW-1185">Reference proteome</keyword>
<evidence type="ECO:0000256" key="1">
    <source>
        <dbReference type="SAM" id="MobiDB-lite"/>
    </source>
</evidence>
<reference evidence="3" key="1">
    <citation type="journal article" date="2019" name="Int. J. Syst. Evol. Microbiol.">
        <title>The Global Catalogue of Microorganisms (GCM) 10K type strain sequencing project: providing services to taxonomists for standard genome sequencing and annotation.</title>
        <authorList>
            <consortium name="The Broad Institute Genomics Platform"/>
            <consortium name="The Broad Institute Genome Sequencing Center for Infectious Disease"/>
            <person name="Wu L."/>
            <person name="Ma J."/>
        </authorList>
    </citation>
    <scope>NUCLEOTIDE SEQUENCE [LARGE SCALE GENOMIC DNA]</scope>
    <source>
        <strain evidence="3">TBRC 7912</strain>
    </source>
</reference>
<evidence type="ECO:0000313" key="2">
    <source>
        <dbReference type="EMBL" id="MFC3980415.1"/>
    </source>
</evidence>
<evidence type="ECO:0000313" key="3">
    <source>
        <dbReference type="Proteomes" id="UP001595698"/>
    </source>
</evidence>
<dbReference type="Proteomes" id="UP001595698">
    <property type="component" value="Unassembled WGS sequence"/>
</dbReference>
<proteinExistence type="predicted"/>
<dbReference type="EMBL" id="JBHSBC010000009">
    <property type="protein sequence ID" value="MFC3980415.1"/>
    <property type="molecule type" value="Genomic_DNA"/>
</dbReference>
<name>A0ABV8EXF1_9ACTN</name>
<organism evidence="2 3">
    <name type="scientific">Streptosporangium jomthongense</name>
    <dbReference type="NCBI Taxonomy" id="1193683"/>
    <lineage>
        <taxon>Bacteria</taxon>
        <taxon>Bacillati</taxon>
        <taxon>Actinomycetota</taxon>
        <taxon>Actinomycetes</taxon>
        <taxon>Streptosporangiales</taxon>
        <taxon>Streptosporangiaceae</taxon>
        <taxon>Streptosporangium</taxon>
    </lineage>
</organism>
<feature type="region of interest" description="Disordered" evidence="1">
    <location>
        <begin position="84"/>
        <end position="180"/>
    </location>
</feature>
<comment type="caution">
    <text evidence="2">The sequence shown here is derived from an EMBL/GenBank/DDBJ whole genome shotgun (WGS) entry which is preliminary data.</text>
</comment>
<sequence>MTGRHRDGQPYAPVYRRVWDGPARAEAERIDQAWVDWTVLYSLGRRSFYAVAAWDGPRPVIVEDPTADGLEERMREAEMIRAIRLTAPVPQPSPAPVRRRASRGRGGPSGGAVVEEFGGTRTEVITKEPSGERGSSGGGTAPVGGRPSSGEGMMSGERRFSPGGETVSAGDRRSLGGRAA</sequence>
<dbReference type="RefSeq" id="WP_386189455.1">
    <property type="nucleotide sequence ID" value="NZ_JBHSBC010000009.1"/>
</dbReference>
<gene>
    <name evidence="2" type="ORF">ACFOYY_09800</name>
</gene>
<accession>A0ABV8EXF1</accession>
<protein>
    <submittedName>
        <fullName evidence="2">Uncharacterized protein</fullName>
    </submittedName>
</protein>